<evidence type="ECO:0000256" key="1">
    <source>
        <dbReference type="ARBA" id="ARBA00006484"/>
    </source>
</evidence>
<keyword evidence="5" id="KW-1185">Reference proteome</keyword>
<dbReference type="OrthoDB" id="1669814at2759"/>
<dbReference type="InterPro" id="IPR020904">
    <property type="entry name" value="Sc_DH/Rdtase_CS"/>
</dbReference>
<dbReference type="SUPFAM" id="SSF51735">
    <property type="entry name" value="NAD(P)-binding Rossmann-fold domains"/>
    <property type="match status" value="1"/>
</dbReference>
<name>A0A9P5YAC6_9AGAR</name>
<dbReference type="FunFam" id="3.40.50.720:FF:000084">
    <property type="entry name" value="Short-chain dehydrogenase reductase"/>
    <property type="match status" value="1"/>
</dbReference>
<dbReference type="Proteomes" id="UP000807353">
    <property type="component" value="Unassembled WGS sequence"/>
</dbReference>
<comment type="caution">
    <text evidence="4">The sequence shown here is derived from an EMBL/GenBank/DDBJ whole genome shotgun (WGS) entry which is preliminary data.</text>
</comment>
<dbReference type="PANTHER" id="PTHR43008">
    <property type="entry name" value="BENZIL REDUCTASE"/>
    <property type="match status" value="1"/>
</dbReference>
<dbReference type="EMBL" id="MU150246">
    <property type="protein sequence ID" value="KAF9465634.1"/>
    <property type="molecule type" value="Genomic_DNA"/>
</dbReference>
<gene>
    <name evidence="4" type="ORF">BDZ94DRAFT_1288745</name>
</gene>
<dbReference type="AlphaFoldDB" id="A0A9P5YAC6"/>
<dbReference type="GO" id="GO:0050664">
    <property type="term" value="F:oxidoreductase activity, acting on NAD(P)H, oxygen as acceptor"/>
    <property type="evidence" value="ECO:0007669"/>
    <property type="project" value="TreeGrafter"/>
</dbReference>
<evidence type="ECO:0000313" key="4">
    <source>
        <dbReference type="EMBL" id="KAF9465634.1"/>
    </source>
</evidence>
<reference evidence="4" key="1">
    <citation type="submission" date="2020-11" db="EMBL/GenBank/DDBJ databases">
        <authorList>
            <consortium name="DOE Joint Genome Institute"/>
            <person name="Ahrendt S."/>
            <person name="Riley R."/>
            <person name="Andreopoulos W."/>
            <person name="Labutti K."/>
            <person name="Pangilinan J."/>
            <person name="Ruiz-Duenas F.J."/>
            <person name="Barrasa J.M."/>
            <person name="Sanchez-Garcia M."/>
            <person name="Camarero S."/>
            <person name="Miyauchi S."/>
            <person name="Serrano A."/>
            <person name="Linde D."/>
            <person name="Babiker R."/>
            <person name="Drula E."/>
            <person name="Ayuso-Fernandez I."/>
            <person name="Pacheco R."/>
            <person name="Padilla G."/>
            <person name="Ferreira P."/>
            <person name="Barriuso J."/>
            <person name="Kellner H."/>
            <person name="Castanera R."/>
            <person name="Alfaro M."/>
            <person name="Ramirez L."/>
            <person name="Pisabarro A.G."/>
            <person name="Kuo A."/>
            <person name="Tritt A."/>
            <person name="Lipzen A."/>
            <person name="He G."/>
            <person name="Yan M."/>
            <person name="Ng V."/>
            <person name="Cullen D."/>
            <person name="Martin F."/>
            <person name="Rosso M.-N."/>
            <person name="Henrissat B."/>
            <person name="Hibbett D."/>
            <person name="Martinez A.T."/>
            <person name="Grigoriev I.V."/>
        </authorList>
    </citation>
    <scope>NUCLEOTIDE SEQUENCE</scope>
    <source>
        <strain evidence="4">CBS 247.69</strain>
    </source>
</reference>
<evidence type="ECO:0000256" key="2">
    <source>
        <dbReference type="ARBA" id="ARBA00022857"/>
    </source>
</evidence>
<dbReference type="Gene3D" id="3.40.50.720">
    <property type="entry name" value="NAD(P)-binding Rossmann-like Domain"/>
    <property type="match status" value="1"/>
</dbReference>
<dbReference type="Pfam" id="PF13561">
    <property type="entry name" value="adh_short_C2"/>
    <property type="match status" value="1"/>
</dbReference>
<dbReference type="PROSITE" id="PS00061">
    <property type="entry name" value="ADH_SHORT"/>
    <property type="match status" value="1"/>
</dbReference>
<evidence type="ECO:0000256" key="3">
    <source>
        <dbReference type="ARBA" id="ARBA00023002"/>
    </source>
</evidence>
<dbReference type="PRINTS" id="PR00080">
    <property type="entry name" value="SDRFAMILY"/>
</dbReference>
<keyword evidence="3" id="KW-0560">Oxidoreductase</keyword>
<keyword evidence="2" id="KW-0521">NADP</keyword>
<dbReference type="InterPro" id="IPR002347">
    <property type="entry name" value="SDR_fam"/>
</dbReference>
<dbReference type="PANTHER" id="PTHR43008:SF4">
    <property type="entry name" value="CHAIN DEHYDROGENASE, PUTATIVE (AFU_ORTHOLOGUE AFUA_4G08710)-RELATED"/>
    <property type="match status" value="1"/>
</dbReference>
<protein>
    <submittedName>
        <fullName evidence="4">Sorbose reductase sou1</fullName>
    </submittedName>
</protein>
<dbReference type="InterPro" id="IPR036291">
    <property type="entry name" value="NAD(P)-bd_dom_sf"/>
</dbReference>
<comment type="similarity">
    <text evidence="1">Belongs to the short-chain dehydrogenases/reductases (SDR) family.</text>
</comment>
<sequence length="330" mass="35638">MTRGTVLNSLPVHSSSPLAPLGVTAALDDFRSKTETNDNRPAPRPKIFAQFALTDRVAIVSGANQGLGLEMAMALCEAGCRTVYCVDLAEKPSDEFEAVQQFLRRMSEGLEGRSKGRLDEDADDPGMRVGRLEYISADVRDQETMWDIGEKIGDKEGRLDIGVAAAGVPSSHINCLKYPAEQLRKVLDVNTSGSLFTAQAAGRQMERFRIPGSIILVASMSGTITNRGHAWVSYNASKAAVLQMARNMACELGKKGIRVNSLSPGHVYTNMSAAELDTKPKLLDTWSNLNPLGRIGTTDEFRGVVTWLASDASSFCTGTDVIISGGHQSW</sequence>
<evidence type="ECO:0000313" key="5">
    <source>
        <dbReference type="Proteomes" id="UP000807353"/>
    </source>
</evidence>
<organism evidence="4 5">
    <name type="scientific">Collybia nuda</name>
    <dbReference type="NCBI Taxonomy" id="64659"/>
    <lineage>
        <taxon>Eukaryota</taxon>
        <taxon>Fungi</taxon>
        <taxon>Dikarya</taxon>
        <taxon>Basidiomycota</taxon>
        <taxon>Agaricomycotina</taxon>
        <taxon>Agaricomycetes</taxon>
        <taxon>Agaricomycetidae</taxon>
        <taxon>Agaricales</taxon>
        <taxon>Tricholomatineae</taxon>
        <taxon>Clitocybaceae</taxon>
        <taxon>Collybia</taxon>
    </lineage>
</organism>
<dbReference type="GO" id="GO:0016616">
    <property type="term" value="F:oxidoreductase activity, acting on the CH-OH group of donors, NAD or NADP as acceptor"/>
    <property type="evidence" value="ECO:0007669"/>
    <property type="project" value="UniProtKB-ARBA"/>
</dbReference>
<accession>A0A9P5YAC6</accession>
<proteinExistence type="inferred from homology"/>
<dbReference type="PRINTS" id="PR00081">
    <property type="entry name" value="GDHRDH"/>
</dbReference>